<evidence type="ECO:0000313" key="1">
    <source>
        <dbReference type="EMBL" id="KAL2480026.1"/>
    </source>
</evidence>
<reference evidence="2" key="1">
    <citation type="submission" date="2024-07" db="EMBL/GenBank/DDBJ databases">
        <title>Two chromosome-level genome assemblies of Korean endemic species Abeliophyllum distichum and Forsythia ovata (Oleaceae).</title>
        <authorList>
            <person name="Jang H."/>
        </authorList>
    </citation>
    <scope>NUCLEOTIDE SEQUENCE [LARGE SCALE GENOMIC DNA]</scope>
</reference>
<dbReference type="AlphaFoldDB" id="A0ABD1QXN5"/>
<accession>A0ABD1QXN5</accession>
<evidence type="ECO:0000313" key="2">
    <source>
        <dbReference type="Proteomes" id="UP001604336"/>
    </source>
</evidence>
<dbReference type="Proteomes" id="UP001604336">
    <property type="component" value="Unassembled WGS sequence"/>
</dbReference>
<name>A0ABD1QXN5_9LAMI</name>
<organism evidence="1 2">
    <name type="scientific">Abeliophyllum distichum</name>
    <dbReference type="NCBI Taxonomy" id="126358"/>
    <lineage>
        <taxon>Eukaryota</taxon>
        <taxon>Viridiplantae</taxon>
        <taxon>Streptophyta</taxon>
        <taxon>Embryophyta</taxon>
        <taxon>Tracheophyta</taxon>
        <taxon>Spermatophyta</taxon>
        <taxon>Magnoliopsida</taxon>
        <taxon>eudicotyledons</taxon>
        <taxon>Gunneridae</taxon>
        <taxon>Pentapetalae</taxon>
        <taxon>asterids</taxon>
        <taxon>lamiids</taxon>
        <taxon>Lamiales</taxon>
        <taxon>Oleaceae</taxon>
        <taxon>Forsythieae</taxon>
        <taxon>Abeliophyllum</taxon>
    </lineage>
</organism>
<dbReference type="GO" id="GO:0003964">
    <property type="term" value="F:RNA-directed DNA polymerase activity"/>
    <property type="evidence" value="ECO:0007669"/>
    <property type="project" value="UniProtKB-KW"/>
</dbReference>
<protein>
    <submittedName>
        <fullName evidence="1">Reverse transcriptase</fullName>
    </submittedName>
</protein>
<keyword evidence="1" id="KW-0695">RNA-directed DNA polymerase</keyword>
<keyword evidence="1" id="KW-0808">Transferase</keyword>
<comment type="caution">
    <text evidence="1">The sequence shown here is derived from an EMBL/GenBank/DDBJ whole genome shotgun (WGS) entry which is preliminary data.</text>
</comment>
<proteinExistence type="predicted"/>
<sequence>MELSKYAALLIANEADRCRKFEGGLIREIRVAVTGGDYKDFGKLVEAALRVEQCILDTCGYKEHMTARGGGSQLGTWTSRGTSSQKNRCGFWPGVANTGSFKTKSKGC</sequence>
<keyword evidence="2" id="KW-1185">Reference proteome</keyword>
<dbReference type="EMBL" id="JBFOLK010000010">
    <property type="protein sequence ID" value="KAL2480026.1"/>
    <property type="molecule type" value="Genomic_DNA"/>
</dbReference>
<keyword evidence="1" id="KW-0548">Nucleotidyltransferase</keyword>
<gene>
    <name evidence="1" type="ORF">Adt_32992</name>
</gene>